<dbReference type="CDD" id="cd00200">
    <property type="entry name" value="WD40"/>
    <property type="match status" value="1"/>
</dbReference>
<dbReference type="Proteomes" id="UP000039865">
    <property type="component" value="Unassembled WGS sequence"/>
</dbReference>
<dbReference type="PROSITE" id="PS50294">
    <property type="entry name" value="WD_REPEATS_REGION"/>
    <property type="match status" value="4"/>
</dbReference>
<evidence type="ECO:0000313" key="5">
    <source>
        <dbReference type="EMBL" id="CDW85197.1"/>
    </source>
</evidence>
<dbReference type="SMART" id="SM00320">
    <property type="entry name" value="WD40"/>
    <property type="match status" value="6"/>
</dbReference>
<dbReference type="AlphaFoldDB" id="A0A078AV95"/>
<feature type="compositionally biased region" description="Polar residues" evidence="4">
    <location>
        <begin position="32"/>
        <end position="56"/>
    </location>
</feature>
<protein>
    <submittedName>
        <fullName evidence="5">Wd repeat-containing protein 70</fullName>
    </submittedName>
</protein>
<feature type="repeat" description="WD" evidence="3">
    <location>
        <begin position="501"/>
        <end position="533"/>
    </location>
</feature>
<feature type="region of interest" description="Disordered" evidence="4">
    <location>
        <begin position="185"/>
        <end position="214"/>
    </location>
</feature>
<feature type="compositionally biased region" description="Acidic residues" evidence="4">
    <location>
        <begin position="257"/>
        <end position="267"/>
    </location>
</feature>
<dbReference type="InterPro" id="IPR036322">
    <property type="entry name" value="WD40_repeat_dom_sf"/>
</dbReference>
<dbReference type="GO" id="GO:0035861">
    <property type="term" value="C:site of double-strand break"/>
    <property type="evidence" value="ECO:0007669"/>
    <property type="project" value="TreeGrafter"/>
</dbReference>
<name>A0A078AV95_STYLE</name>
<dbReference type="InterPro" id="IPR015943">
    <property type="entry name" value="WD40/YVTN_repeat-like_dom_sf"/>
</dbReference>
<evidence type="ECO:0000256" key="3">
    <source>
        <dbReference type="PROSITE-ProRule" id="PRU00221"/>
    </source>
</evidence>
<evidence type="ECO:0000313" key="6">
    <source>
        <dbReference type="Proteomes" id="UP000039865"/>
    </source>
</evidence>
<sequence length="865" mass="98606">MSDEESEMAALRQSSKFQSSLHNKSKQEKQQTHSPASETRSESQDSYSPTPSLKNSNSDKIDDDFKVPMSRLGGVNRNPNNQNTPIISRETLMSQQFERQEMLRRSKNVNYERANVSIDRSSNEPIIISSGDISDINLVKLQQQFMNSEDGGMAYMNEDQDDDEQSRKDRRQQEIERYKKQLMEEYEEETRRKQQNLQKKNLQSSASSQSQYVPVVLGKDSQKLNRMSTEEISKVHSQHKRAKIEVQKVAKKQDFEINQDEEEDDDFAGPKLDLFQKNDNEDSEDDSIVKQNQLEESERNRKLNQIYRNTKDVLGGNSSTNNDIDSDDDMANQYNLPITHEVVLQGHQRSIQAMDIDLYGNRMVTGGLDFILKIWDFPGMNRKLKSMREYKPFDGHPVNALSFDPDGENFLCCCGNNQARIYNRDGGKVQTTIRGDMYISDMANTKGHVAAILDGKWHPVEKKNFMTASLDGSIRLWNIESKTVGVDQNLMHEQCIKAHNTKGQKVAINSCTFSSNGNLIVGGCADGSVQIWDRKFKSFHRPTINFTQAHTQGSEVSCVKFFKDDKRLVTRAMDDTLKLWDIRNTKHPFQEWKDLINLSSKTNVSISPDERLVLTGTSVRKGFGYGLLVACDVQTGEIVNQSAIAQESVIQVFWHPSINQIVVGSADSNIRVLYDPKLSERGITTSLVKLEKRKPIDGITIFNRPILTPSVYEDEKEKEMEKDPWNPNNQNAPSAFIPPEVLDPQHRKDKIRNDPLLTRKPDMPLQGPLGRGGKFSSSGTYTQYLMRNLVKNDSRDQDAREALLAVAKEAAENPQWIAPAYHKTQPKTIYDTSEIKREDLKFLENSSNKKCAHCGLKFCTCKQKK</sequence>
<feature type="repeat" description="WD" evidence="3">
    <location>
        <begin position="549"/>
        <end position="590"/>
    </location>
</feature>
<dbReference type="PANTHER" id="PTHR16017">
    <property type="entry name" value="GASTRULATION DEFECTIVE PROTEIN 1-RELATED"/>
    <property type="match status" value="1"/>
</dbReference>
<proteinExistence type="predicted"/>
<organism evidence="5 6">
    <name type="scientific">Stylonychia lemnae</name>
    <name type="common">Ciliate</name>
    <dbReference type="NCBI Taxonomy" id="5949"/>
    <lineage>
        <taxon>Eukaryota</taxon>
        <taxon>Sar</taxon>
        <taxon>Alveolata</taxon>
        <taxon>Ciliophora</taxon>
        <taxon>Intramacronucleata</taxon>
        <taxon>Spirotrichea</taxon>
        <taxon>Stichotrichia</taxon>
        <taxon>Sporadotrichida</taxon>
        <taxon>Oxytrichidae</taxon>
        <taxon>Stylonychinae</taxon>
        <taxon>Stylonychia</taxon>
    </lineage>
</organism>
<evidence type="ECO:0000256" key="2">
    <source>
        <dbReference type="ARBA" id="ARBA00022737"/>
    </source>
</evidence>
<feature type="compositionally biased region" description="Polar residues" evidence="4">
    <location>
        <begin position="77"/>
        <end position="88"/>
    </location>
</feature>
<feature type="compositionally biased region" description="Basic and acidic residues" evidence="4">
    <location>
        <begin position="57"/>
        <end position="66"/>
    </location>
</feature>
<feature type="region of interest" description="Disordered" evidence="4">
    <location>
        <begin position="1"/>
        <end position="88"/>
    </location>
</feature>
<dbReference type="OrthoDB" id="10264376at2759"/>
<feature type="region of interest" description="Disordered" evidence="4">
    <location>
        <begin position="255"/>
        <end position="301"/>
    </location>
</feature>
<dbReference type="InParanoid" id="A0A078AV95"/>
<dbReference type="InterPro" id="IPR001680">
    <property type="entry name" value="WD40_rpt"/>
</dbReference>
<dbReference type="Pfam" id="PF00400">
    <property type="entry name" value="WD40"/>
    <property type="match status" value="5"/>
</dbReference>
<dbReference type="InterPro" id="IPR051858">
    <property type="entry name" value="WD_repeat_GAD-1"/>
</dbReference>
<dbReference type="SUPFAM" id="SSF50978">
    <property type="entry name" value="WD40 repeat-like"/>
    <property type="match status" value="1"/>
</dbReference>
<dbReference type="PROSITE" id="PS50082">
    <property type="entry name" value="WD_REPEATS_2"/>
    <property type="match status" value="4"/>
</dbReference>
<gene>
    <name evidence="5" type="primary">Contig12283.g13118</name>
    <name evidence="5" type="ORF">STYLEM_14270</name>
</gene>
<dbReference type="PANTHER" id="PTHR16017:SF0">
    <property type="entry name" value="WD REPEAT-CONTAINING PROTEIN 70"/>
    <property type="match status" value="1"/>
</dbReference>
<feature type="repeat" description="WD" evidence="3">
    <location>
        <begin position="445"/>
        <end position="481"/>
    </location>
</feature>
<keyword evidence="2" id="KW-0677">Repeat</keyword>
<dbReference type="EMBL" id="CCKQ01013526">
    <property type="protein sequence ID" value="CDW85197.1"/>
    <property type="molecule type" value="Genomic_DNA"/>
</dbReference>
<evidence type="ECO:0000256" key="4">
    <source>
        <dbReference type="SAM" id="MobiDB-lite"/>
    </source>
</evidence>
<dbReference type="GO" id="GO:0005634">
    <property type="term" value="C:nucleus"/>
    <property type="evidence" value="ECO:0007669"/>
    <property type="project" value="TreeGrafter"/>
</dbReference>
<keyword evidence="1 3" id="KW-0853">WD repeat</keyword>
<feature type="compositionally biased region" description="Polar residues" evidence="4">
    <location>
        <begin position="12"/>
        <end position="22"/>
    </location>
</feature>
<dbReference type="Gene3D" id="2.130.10.10">
    <property type="entry name" value="YVTN repeat-like/Quinoprotein amine dehydrogenase"/>
    <property type="match status" value="2"/>
</dbReference>
<dbReference type="OMA" id="HENDDHF"/>
<keyword evidence="6" id="KW-1185">Reference proteome</keyword>
<feature type="repeat" description="WD" evidence="3">
    <location>
        <begin position="344"/>
        <end position="376"/>
    </location>
</feature>
<feature type="region of interest" description="Disordered" evidence="4">
    <location>
        <begin position="151"/>
        <end position="172"/>
    </location>
</feature>
<evidence type="ECO:0000256" key="1">
    <source>
        <dbReference type="ARBA" id="ARBA00022574"/>
    </source>
</evidence>
<accession>A0A078AV95</accession>
<reference evidence="5 6" key="1">
    <citation type="submission" date="2014-06" db="EMBL/GenBank/DDBJ databases">
        <authorList>
            <person name="Swart Estienne"/>
        </authorList>
    </citation>
    <scope>NUCLEOTIDE SEQUENCE [LARGE SCALE GENOMIC DNA]</scope>
    <source>
        <strain evidence="5 6">130c</strain>
    </source>
</reference>